<comment type="caution">
    <text evidence="4">The sequence shown here is derived from an EMBL/GenBank/DDBJ whole genome shotgun (WGS) entry which is preliminary data.</text>
</comment>
<dbReference type="PANTHER" id="PTHR42709:SF9">
    <property type="entry name" value="ALKALINE PHOSPHATASE LIKE PROTEIN"/>
    <property type="match status" value="1"/>
</dbReference>
<protein>
    <submittedName>
        <fullName evidence="4">Membrane protein DedA with SNARE-associated domain</fullName>
    </submittedName>
</protein>
<evidence type="ECO:0000259" key="3">
    <source>
        <dbReference type="Pfam" id="PF09335"/>
    </source>
</evidence>
<dbReference type="InterPro" id="IPR051311">
    <property type="entry name" value="DedA_domain"/>
</dbReference>
<feature type="transmembrane region" description="Helical" evidence="2">
    <location>
        <begin position="49"/>
        <end position="73"/>
    </location>
</feature>
<dbReference type="Proteomes" id="UP001242811">
    <property type="component" value="Unassembled WGS sequence"/>
</dbReference>
<dbReference type="Pfam" id="PF09335">
    <property type="entry name" value="VTT_dom"/>
    <property type="match status" value="1"/>
</dbReference>
<proteinExistence type="inferred from homology"/>
<evidence type="ECO:0000313" key="4">
    <source>
        <dbReference type="EMBL" id="MDQ0497061.1"/>
    </source>
</evidence>
<name>A0ABU0L6Z8_9BACL</name>
<gene>
    <name evidence="4" type="ORF">QOZ95_005262</name>
</gene>
<dbReference type="PANTHER" id="PTHR42709">
    <property type="entry name" value="ALKALINE PHOSPHATASE LIKE PROTEIN"/>
    <property type="match status" value="1"/>
</dbReference>
<feature type="transmembrane region" description="Helical" evidence="2">
    <location>
        <begin position="170"/>
        <end position="191"/>
    </location>
</feature>
<evidence type="ECO:0000256" key="2">
    <source>
        <dbReference type="SAM" id="Phobius"/>
    </source>
</evidence>
<organism evidence="4 5">
    <name type="scientific">Paenibacillus brasilensis</name>
    <dbReference type="NCBI Taxonomy" id="128574"/>
    <lineage>
        <taxon>Bacteria</taxon>
        <taxon>Bacillati</taxon>
        <taxon>Bacillota</taxon>
        <taxon>Bacilli</taxon>
        <taxon>Bacillales</taxon>
        <taxon>Paenibacillaceae</taxon>
        <taxon>Paenibacillus</taxon>
    </lineage>
</organism>
<dbReference type="InterPro" id="IPR032816">
    <property type="entry name" value="VTT_dom"/>
</dbReference>
<comment type="similarity">
    <text evidence="1">Belongs to the DedA family.</text>
</comment>
<feature type="transmembrane region" description="Helical" evidence="2">
    <location>
        <begin position="137"/>
        <end position="158"/>
    </location>
</feature>
<sequence>MFQHKLLWFIAHYGYLGIFGALVLGIVGLPVPDEILMTFSGYLISKGRLYYIPTVLVSVLGSFIGMSVSYFVGHKFGYPLLEKYGQKLHITKERLDHTQIWFKRFGKFALTIGYFIPGVRHLTAYSAGISKWSYRSFSLFAVPGAMLWVVTFITLGTYVGEHWRIVTETIHRYLLIMVVILIVAGLAFWYIRSAKAKKMTAK</sequence>
<accession>A0ABU0L6Z8</accession>
<evidence type="ECO:0000313" key="5">
    <source>
        <dbReference type="Proteomes" id="UP001242811"/>
    </source>
</evidence>
<feature type="domain" description="VTT" evidence="3">
    <location>
        <begin position="31"/>
        <end position="157"/>
    </location>
</feature>
<dbReference type="EMBL" id="JAUSWA010000052">
    <property type="protein sequence ID" value="MDQ0497061.1"/>
    <property type="molecule type" value="Genomic_DNA"/>
</dbReference>
<feature type="transmembrane region" description="Helical" evidence="2">
    <location>
        <begin position="7"/>
        <end position="29"/>
    </location>
</feature>
<reference evidence="4 5" key="1">
    <citation type="submission" date="2023-07" db="EMBL/GenBank/DDBJ databases">
        <title>Genomic Encyclopedia of Type Strains, Phase IV (KMG-IV): sequencing the most valuable type-strain genomes for metagenomic binning, comparative biology and taxonomic classification.</title>
        <authorList>
            <person name="Goeker M."/>
        </authorList>
    </citation>
    <scope>NUCLEOTIDE SEQUENCE [LARGE SCALE GENOMIC DNA]</scope>
    <source>
        <strain evidence="4 5">DSM 14914</strain>
    </source>
</reference>
<keyword evidence="2" id="KW-1133">Transmembrane helix</keyword>
<keyword evidence="2" id="KW-0812">Transmembrane</keyword>
<evidence type="ECO:0000256" key="1">
    <source>
        <dbReference type="ARBA" id="ARBA00010792"/>
    </source>
</evidence>
<keyword evidence="5" id="KW-1185">Reference proteome</keyword>
<keyword evidence="2" id="KW-0472">Membrane</keyword>